<keyword evidence="1" id="KW-0677">Repeat</keyword>
<dbReference type="InterPro" id="IPR011990">
    <property type="entry name" value="TPR-like_helical_dom_sf"/>
</dbReference>
<evidence type="ECO:0000313" key="4">
    <source>
        <dbReference type="EMBL" id="CEM30918.1"/>
    </source>
</evidence>
<dbReference type="Pfam" id="PF13812">
    <property type="entry name" value="PPR_3"/>
    <property type="match status" value="1"/>
</dbReference>
<feature type="compositionally biased region" description="Basic and acidic residues" evidence="2">
    <location>
        <begin position="222"/>
        <end position="231"/>
    </location>
</feature>
<dbReference type="Gene3D" id="1.25.40.10">
    <property type="entry name" value="Tetratricopeptide repeat domain"/>
    <property type="match status" value="2"/>
</dbReference>
<feature type="compositionally biased region" description="Basic and acidic residues" evidence="2">
    <location>
        <begin position="873"/>
        <end position="889"/>
    </location>
</feature>
<feature type="region of interest" description="Disordered" evidence="2">
    <location>
        <begin position="204"/>
        <end position="231"/>
    </location>
</feature>
<dbReference type="PANTHER" id="PTHR47942:SF63">
    <property type="entry name" value="PENTATRICOPEPTIDE REPEAT-CONTAINING PROTEIN"/>
    <property type="match status" value="1"/>
</dbReference>
<proteinExistence type="predicted"/>
<dbReference type="PhylomeDB" id="A0A0G4GLD5"/>
<dbReference type="InterPro" id="IPR051222">
    <property type="entry name" value="PPR/CCM1_RNA-binding"/>
</dbReference>
<dbReference type="InterPro" id="IPR002885">
    <property type="entry name" value="PPR_rpt"/>
</dbReference>
<name>A0A0G4GLD5_9ALVE</name>
<evidence type="ECO:0000256" key="2">
    <source>
        <dbReference type="SAM" id="MobiDB-lite"/>
    </source>
</evidence>
<feature type="compositionally biased region" description="Basic residues" evidence="2">
    <location>
        <begin position="212"/>
        <end position="221"/>
    </location>
</feature>
<dbReference type="AlphaFoldDB" id="A0A0G4GLD5"/>
<dbReference type="PANTHER" id="PTHR47942">
    <property type="entry name" value="TETRATRICOPEPTIDE REPEAT (TPR)-LIKE SUPERFAMILY PROTEIN-RELATED"/>
    <property type="match status" value="1"/>
</dbReference>
<evidence type="ECO:0000256" key="3">
    <source>
        <dbReference type="SAM" id="SignalP"/>
    </source>
</evidence>
<sequence length="899" mass="101214">MVSFRWLSVALRLPLAVLLFVTCSATSVGGTENRGGSRAAFFHKVVRNHIFWSPLHRKGAYRRGPRPASAVFVEETADAIAKDGFLTEGERGGSGTLNGLDTWMSGEDAPFPAPPPGSLPRSALRMVTAYRKERRKEEEVNEMGLRGDEGLAVTETVERPSRVPVPNLNVDEETDPERRAALERERRDAFREYWKRKLRAEIEEARGETGKSRGRKQRRRPRDTTVVEDGREDAKQRWFSEDDLEIPNFGGPVGGTSVLRVSTSQRHFSLLVEELRELCRGRTRGELLNVAEEMKGKMNTLLWNQVMTAIRDSVRGPEDPLESSPASACLKCLEKMIFVGGTPDAVTLSIILGALAKDETRHMAKDKEYPVKKAWALMEKARKWDIRPTQSLYLNFLTVLCKYKATKYWFLVEEVINDMRRRSVWRSARIYTAAVRALSHAPGGCRWEEVEKLWSQARADAAISQEEGADVVLLDTQFYNALLHALVRVPHGCGSGNLLSKLQDVLAEMDAGAVKPNLHTEKYKTKIVGRAKLERKNSTPPGKGWEDQEAVISDVWKNLQKNPLASTKEHPPLGATKRQVELGYSKPEQAISIRVQRKVAEQKAKEKADGRTAPWGAAAILEEDEAEIACQRADAIALETGKPADTLYWNKLMQNVRQEVDQKCLKNPLRRGVRTRSPGGTCVRLLRKMKNRGVEADDATYATVISAIAMSQYRSRLNEGFKLLREVGFQGISLSEAPFNAYMMACANAAKAATGQRHRARERAEEALTLMRDFGVQPSWGTYRWMAMLLARVREPPTMEYVRAVWEEAEKKAMPDPDVGVKFFNAFLFAFKKAKVPDGNEEERERAIQMVLESMSAYKIAPNSHTEWFLSREQNREMDHEDADSRHSGVDGTEAEETG</sequence>
<feature type="chain" id="PRO_5005190175" description="Pentacotripeptide-repeat region of PRORP domain-containing protein" evidence="3">
    <location>
        <begin position="26"/>
        <end position="899"/>
    </location>
</feature>
<reference evidence="4" key="1">
    <citation type="submission" date="2014-11" db="EMBL/GenBank/DDBJ databases">
        <authorList>
            <person name="Otto D Thomas"/>
            <person name="Naeem Raeece"/>
        </authorList>
    </citation>
    <scope>NUCLEOTIDE SEQUENCE</scope>
</reference>
<feature type="region of interest" description="Disordered" evidence="2">
    <location>
        <begin position="870"/>
        <end position="899"/>
    </location>
</feature>
<dbReference type="EMBL" id="CDMZ01001326">
    <property type="protein sequence ID" value="CEM30918.1"/>
    <property type="molecule type" value="Genomic_DNA"/>
</dbReference>
<evidence type="ECO:0000256" key="1">
    <source>
        <dbReference type="ARBA" id="ARBA00022737"/>
    </source>
</evidence>
<evidence type="ECO:0008006" key="5">
    <source>
        <dbReference type="Google" id="ProtNLM"/>
    </source>
</evidence>
<keyword evidence="3" id="KW-0732">Signal</keyword>
<protein>
    <recommendedName>
        <fullName evidence="5">Pentacotripeptide-repeat region of PRORP domain-containing protein</fullName>
    </recommendedName>
</protein>
<dbReference type="VEuPathDB" id="CryptoDB:Cvel_700"/>
<gene>
    <name evidence="4" type="ORF">Cvel_700</name>
</gene>
<feature type="signal peptide" evidence="3">
    <location>
        <begin position="1"/>
        <end position="25"/>
    </location>
</feature>
<organism evidence="4">
    <name type="scientific">Chromera velia CCMP2878</name>
    <dbReference type="NCBI Taxonomy" id="1169474"/>
    <lineage>
        <taxon>Eukaryota</taxon>
        <taxon>Sar</taxon>
        <taxon>Alveolata</taxon>
        <taxon>Colpodellida</taxon>
        <taxon>Chromeraceae</taxon>
        <taxon>Chromera</taxon>
    </lineage>
</organism>
<accession>A0A0G4GLD5</accession>